<dbReference type="NCBIfam" id="TIGR00674">
    <property type="entry name" value="dapA"/>
    <property type="match status" value="1"/>
</dbReference>
<dbReference type="PIRSF" id="PIRSF001365">
    <property type="entry name" value="DHDPS"/>
    <property type="match status" value="1"/>
</dbReference>
<evidence type="ECO:0000256" key="10">
    <source>
        <dbReference type="ARBA" id="ARBA00023270"/>
    </source>
</evidence>
<dbReference type="PANTHER" id="PTHR12128">
    <property type="entry name" value="DIHYDRODIPICOLINATE SYNTHASE"/>
    <property type="match status" value="1"/>
</dbReference>
<dbReference type="KEGG" id="bsol:FSW04_16095"/>
<evidence type="ECO:0000256" key="7">
    <source>
        <dbReference type="ARBA" id="ARBA00022915"/>
    </source>
</evidence>
<feature type="active site" description="Proton donor/acceptor" evidence="12 14">
    <location>
        <position position="138"/>
    </location>
</feature>
<dbReference type="HAMAP" id="MF_00418">
    <property type="entry name" value="DapA"/>
    <property type="match status" value="1"/>
</dbReference>
<comment type="caution">
    <text evidence="12">Was originally thought to be a dihydrodipicolinate synthase (DHDPS), catalyzing the condensation of (S)-aspartate-beta-semialdehyde [(S)-ASA] and pyruvate to dihydrodipicolinate (DHDP). However, it was shown in E.coli that the product of the enzymatic reaction is not dihydrodipicolinate but in fact (4S)-4-hydroxy-2,3,4,5-tetrahydro-(2S)-dipicolinic acid (HTPA), and that the consecutive dehydration reaction leading to DHDP is not spontaneous but catalyzed by DapB.</text>
</comment>
<dbReference type="InterPro" id="IPR013785">
    <property type="entry name" value="Aldolase_TIM"/>
</dbReference>
<proteinExistence type="inferred from homology"/>
<dbReference type="Proteomes" id="UP000321805">
    <property type="component" value="Chromosome"/>
</dbReference>
<evidence type="ECO:0000256" key="13">
    <source>
        <dbReference type="PIRNR" id="PIRNR001365"/>
    </source>
</evidence>
<keyword evidence="10 12" id="KW-0704">Schiff base</keyword>
<keyword evidence="17" id="KW-1185">Reference proteome</keyword>
<dbReference type="Pfam" id="PF00701">
    <property type="entry name" value="DHDPS"/>
    <property type="match status" value="1"/>
</dbReference>
<keyword evidence="7 12" id="KW-0220">Diaminopimelate biosynthesis</keyword>
<feature type="site" description="Part of a proton relay during catalysis" evidence="12">
    <location>
        <position position="112"/>
    </location>
</feature>
<comment type="subunit">
    <text evidence="12">Homotetramer; dimer of dimers.</text>
</comment>
<evidence type="ECO:0000256" key="4">
    <source>
        <dbReference type="ARBA" id="ARBA00012086"/>
    </source>
</evidence>
<feature type="site" description="Part of a proton relay during catalysis" evidence="12">
    <location>
        <position position="49"/>
    </location>
</feature>
<evidence type="ECO:0000256" key="3">
    <source>
        <dbReference type="ARBA" id="ARBA00007592"/>
    </source>
</evidence>
<sequence length="290" mass="31152">MGPVAGLGAIITAIVTPFDDDLNVDEQAFVDLLHHLAAHGSDGFVVCGTTGEASTLTDEEHLRVVELAVQERPPGVSISAGAGSNDTRHAVHLTERATELGVDAVLSVTPYYNKPNRRGIVRHYQEVARATDRPIILYNIPSRVVVDVPNDLLAELAQIEHVEYVKQANNDNLAPVDGLGLYAGNDEILLRTLELGGCGGICVASHLVGDEMRRMVDEPERRADIDASLRDVYAAMGVTTNPIPVKTALELTGRPVGGLRLPLVEADEDEREQIRVVLERHGLLASAGTS</sequence>
<dbReference type="GO" id="GO:0005829">
    <property type="term" value="C:cytosol"/>
    <property type="evidence" value="ECO:0007669"/>
    <property type="project" value="TreeGrafter"/>
</dbReference>
<feature type="binding site" evidence="12 15">
    <location>
        <position position="50"/>
    </location>
    <ligand>
        <name>pyruvate</name>
        <dbReference type="ChEBI" id="CHEBI:15361"/>
    </ligand>
</feature>
<evidence type="ECO:0000313" key="17">
    <source>
        <dbReference type="Proteomes" id="UP000321805"/>
    </source>
</evidence>
<dbReference type="Gene3D" id="3.20.20.70">
    <property type="entry name" value="Aldolase class I"/>
    <property type="match status" value="1"/>
</dbReference>
<dbReference type="EMBL" id="CP042430">
    <property type="protein sequence ID" value="QEC48943.1"/>
    <property type="molecule type" value="Genomic_DNA"/>
</dbReference>
<dbReference type="GO" id="GO:0019877">
    <property type="term" value="P:diaminopimelate biosynthetic process"/>
    <property type="evidence" value="ECO:0007669"/>
    <property type="project" value="UniProtKB-UniRule"/>
</dbReference>
<evidence type="ECO:0000313" key="16">
    <source>
        <dbReference type="EMBL" id="QEC48943.1"/>
    </source>
</evidence>
<comment type="catalytic activity">
    <reaction evidence="11 12">
        <text>L-aspartate 4-semialdehyde + pyruvate = (2S,4S)-4-hydroxy-2,3,4,5-tetrahydrodipicolinate + H2O + H(+)</text>
        <dbReference type="Rhea" id="RHEA:34171"/>
        <dbReference type="ChEBI" id="CHEBI:15361"/>
        <dbReference type="ChEBI" id="CHEBI:15377"/>
        <dbReference type="ChEBI" id="CHEBI:15378"/>
        <dbReference type="ChEBI" id="CHEBI:67139"/>
        <dbReference type="ChEBI" id="CHEBI:537519"/>
        <dbReference type="EC" id="4.3.3.7"/>
    </reaction>
</comment>
<comment type="pathway">
    <text evidence="2 12">Amino-acid biosynthesis; L-lysine biosynthesis via DAP pathway; (S)-tetrahydrodipicolinate from L-aspartate: step 3/4.</text>
</comment>
<keyword evidence="5 12" id="KW-0963">Cytoplasm</keyword>
<comment type="similarity">
    <text evidence="3 12 13">Belongs to the DapA family.</text>
</comment>
<evidence type="ECO:0000256" key="14">
    <source>
        <dbReference type="PIRSR" id="PIRSR001365-1"/>
    </source>
</evidence>
<dbReference type="SUPFAM" id="SSF51569">
    <property type="entry name" value="Aldolase"/>
    <property type="match status" value="1"/>
</dbReference>
<keyword evidence="9 12" id="KW-0456">Lyase</keyword>
<evidence type="ECO:0000256" key="6">
    <source>
        <dbReference type="ARBA" id="ARBA00022605"/>
    </source>
</evidence>
<evidence type="ECO:0000256" key="1">
    <source>
        <dbReference type="ARBA" id="ARBA00003294"/>
    </source>
</evidence>
<keyword evidence="6 12" id="KW-0028">Amino-acid biosynthesis</keyword>
<evidence type="ECO:0000256" key="9">
    <source>
        <dbReference type="ARBA" id="ARBA00023239"/>
    </source>
</evidence>
<comment type="subcellular location">
    <subcellularLocation>
        <location evidence="12">Cytoplasm</location>
    </subcellularLocation>
</comment>
<evidence type="ECO:0000256" key="12">
    <source>
        <dbReference type="HAMAP-Rule" id="MF_00418"/>
    </source>
</evidence>
<evidence type="ECO:0000256" key="2">
    <source>
        <dbReference type="ARBA" id="ARBA00005120"/>
    </source>
</evidence>
<dbReference type="GO" id="GO:0008840">
    <property type="term" value="F:4-hydroxy-tetrahydrodipicolinate synthase activity"/>
    <property type="evidence" value="ECO:0007669"/>
    <property type="project" value="UniProtKB-UniRule"/>
</dbReference>
<dbReference type="PRINTS" id="PR00146">
    <property type="entry name" value="DHPICSNTHASE"/>
</dbReference>
<evidence type="ECO:0000256" key="5">
    <source>
        <dbReference type="ARBA" id="ARBA00022490"/>
    </source>
</evidence>
<evidence type="ECO:0000256" key="11">
    <source>
        <dbReference type="ARBA" id="ARBA00047836"/>
    </source>
</evidence>
<dbReference type="GO" id="GO:0009089">
    <property type="term" value="P:lysine biosynthetic process via diaminopimelate"/>
    <property type="evidence" value="ECO:0007669"/>
    <property type="project" value="UniProtKB-UniRule"/>
</dbReference>
<comment type="function">
    <text evidence="1 12">Catalyzes the condensation of (S)-aspartate-beta-semialdehyde [(S)-ASA] and pyruvate to 4-hydroxy-tetrahydrodipicolinate (HTPA).</text>
</comment>
<protein>
    <recommendedName>
        <fullName evidence="4 12">4-hydroxy-tetrahydrodipicolinate synthase</fullName>
        <shortName evidence="12">HTPA synthase</shortName>
        <ecNumber evidence="4 12">4.3.3.7</ecNumber>
    </recommendedName>
</protein>
<feature type="active site" description="Schiff-base intermediate with substrate" evidence="12 14">
    <location>
        <position position="166"/>
    </location>
</feature>
<organism evidence="16 17">
    <name type="scientific">Baekduia soli</name>
    <dbReference type="NCBI Taxonomy" id="496014"/>
    <lineage>
        <taxon>Bacteria</taxon>
        <taxon>Bacillati</taxon>
        <taxon>Actinomycetota</taxon>
        <taxon>Thermoleophilia</taxon>
        <taxon>Solirubrobacterales</taxon>
        <taxon>Baekduiaceae</taxon>
        <taxon>Baekduia</taxon>
    </lineage>
</organism>
<feature type="binding site" evidence="12 15">
    <location>
        <position position="201"/>
    </location>
    <ligand>
        <name>pyruvate</name>
        <dbReference type="ChEBI" id="CHEBI:15361"/>
    </ligand>
</feature>
<evidence type="ECO:0000256" key="15">
    <source>
        <dbReference type="PIRSR" id="PIRSR001365-2"/>
    </source>
</evidence>
<reference evidence="16 17" key="1">
    <citation type="journal article" date="2018" name="J. Microbiol.">
        <title>Baekduia soli gen. nov., sp. nov., a novel bacterium isolated from the soil of Baekdu Mountain and proposal of a novel family name, Baekduiaceae fam. nov.</title>
        <authorList>
            <person name="An D.S."/>
            <person name="Siddiqi M.Z."/>
            <person name="Kim K.H."/>
            <person name="Yu H.S."/>
            <person name="Im W.T."/>
        </authorList>
    </citation>
    <scope>NUCLEOTIDE SEQUENCE [LARGE SCALE GENOMIC DNA]</scope>
    <source>
        <strain evidence="16 17">BR7-21</strain>
    </source>
</reference>
<dbReference type="CDD" id="cd00950">
    <property type="entry name" value="DHDPS"/>
    <property type="match status" value="1"/>
</dbReference>
<dbReference type="SMART" id="SM01130">
    <property type="entry name" value="DHDPS"/>
    <property type="match status" value="1"/>
</dbReference>
<name>A0A5B8U769_9ACTN</name>
<gene>
    <name evidence="12 16" type="primary">dapA</name>
    <name evidence="16" type="ORF">FSW04_16095</name>
</gene>
<accession>A0A5B8U769</accession>
<dbReference type="PANTHER" id="PTHR12128:SF66">
    <property type="entry name" value="4-HYDROXY-2-OXOGLUTARATE ALDOLASE, MITOCHONDRIAL"/>
    <property type="match status" value="1"/>
</dbReference>
<evidence type="ECO:0000256" key="8">
    <source>
        <dbReference type="ARBA" id="ARBA00023154"/>
    </source>
</evidence>
<dbReference type="EC" id="4.3.3.7" evidence="4 12"/>
<dbReference type="OrthoDB" id="9782828at2"/>
<dbReference type="UniPathway" id="UPA00034">
    <property type="reaction ID" value="UER00017"/>
</dbReference>
<keyword evidence="8 12" id="KW-0457">Lysine biosynthesis</keyword>
<dbReference type="InterPro" id="IPR002220">
    <property type="entry name" value="DapA-like"/>
</dbReference>
<dbReference type="InterPro" id="IPR005263">
    <property type="entry name" value="DapA"/>
</dbReference>
<dbReference type="AlphaFoldDB" id="A0A5B8U769"/>